<accession>A0A8J3YDA4</accession>
<feature type="transmembrane region" description="Helical" evidence="1">
    <location>
        <begin position="71"/>
        <end position="93"/>
    </location>
</feature>
<feature type="transmembrane region" description="Helical" evidence="1">
    <location>
        <begin position="39"/>
        <end position="59"/>
    </location>
</feature>
<keyword evidence="3" id="KW-1185">Reference proteome</keyword>
<name>A0A8J3YDA4_9ACTN</name>
<keyword evidence="1" id="KW-1133">Transmembrane helix</keyword>
<dbReference type="Proteomes" id="UP000652013">
    <property type="component" value="Unassembled WGS sequence"/>
</dbReference>
<dbReference type="AlphaFoldDB" id="A0A8J3YDA4"/>
<organism evidence="2 3">
    <name type="scientific">Spirilliplanes yamanashiensis</name>
    <dbReference type="NCBI Taxonomy" id="42233"/>
    <lineage>
        <taxon>Bacteria</taxon>
        <taxon>Bacillati</taxon>
        <taxon>Actinomycetota</taxon>
        <taxon>Actinomycetes</taxon>
        <taxon>Micromonosporales</taxon>
        <taxon>Micromonosporaceae</taxon>
        <taxon>Spirilliplanes</taxon>
    </lineage>
</organism>
<reference evidence="2" key="1">
    <citation type="submission" date="2021-01" db="EMBL/GenBank/DDBJ databases">
        <title>Whole genome shotgun sequence of Spirilliplanes yamanashiensis NBRC 15828.</title>
        <authorList>
            <person name="Komaki H."/>
            <person name="Tamura T."/>
        </authorList>
    </citation>
    <scope>NUCLEOTIDE SEQUENCE</scope>
    <source>
        <strain evidence="2">NBRC 15828</strain>
    </source>
</reference>
<evidence type="ECO:0000313" key="3">
    <source>
        <dbReference type="Proteomes" id="UP000652013"/>
    </source>
</evidence>
<evidence type="ECO:0000256" key="1">
    <source>
        <dbReference type="SAM" id="Phobius"/>
    </source>
</evidence>
<keyword evidence="1" id="KW-0812">Transmembrane</keyword>
<keyword evidence="1" id="KW-0472">Membrane</keyword>
<sequence>MSDVESPERAPWWARVIGWLGLVLHLALLFWYVASGLVAPGWAVLTLLVIWAALLVVAVRLRRRRPLLVPLVPVVGFLVWIGAITAGETWLGWTP</sequence>
<feature type="transmembrane region" description="Helical" evidence="1">
    <location>
        <begin position="12"/>
        <end position="33"/>
    </location>
</feature>
<proteinExistence type="predicted"/>
<evidence type="ECO:0000313" key="2">
    <source>
        <dbReference type="EMBL" id="GIJ05855.1"/>
    </source>
</evidence>
<comment type="caution">
    <text evidence="2">The sequence shown here is derived from an EMBL/GenBank/DDBJ whole genome shotgun (WGS) entry which is preliminary data.</text>
</comment>
<dbReference type="RefSeq" id="WP_203941037.1">
    <property type="nucleotide sequence ID" value="NZ_BAAAGJ010000003.1"/>
</dbReference>
<protein>
    <submittedName>
        <fullName evidence="2">Uncharacterized protein</fullName>
    </submittedName>
</protein>
<gene>
    <name evidence="2" type="ORF">Sya03_52070</name>
</gene>
<dbReference type="EMBL" id="BOOY01000036">
    <property type="protein sequence ID" value="GIJ05855.1"/>
    <property type="molecule type" value="Genomic_DNA"/>
</dbReference>